<dbReference type="Gene3D" id="6.10.140.2220">
    <property type="match status" value="1"/>
</dbReference>
<dbReference type="PROSITE" id="PS50865">
    <property type="entry name" value="ZF_MYND_2"/>
    <property type="match status" value="1"/>
</dbReference>
<organism evidence="7 8">
    <name type="scientific">Laetiporus sulphureus 93-53</name>
    <dbReference type="NCBI Taxonomy" id="1314785"/>
    <lineage>
        <taxon>Eukaryota</taxon>
        <taxon>Fungi</taxon>
        <taxon>Dikarya</taxon>
        <taxon>Basidiomycota</taxon>
        <taxon>Agaricomycotina</taxon>
        <taxon>Agaricomycetes</taxon>
        <taxon>Polyporales</taxon>
        <taxon>Laetiporus</taxon>
    </lineage>
</organism>
<evidence type="ECO:0000313" key="8">
    <source>
        <dbReference type="Proteomes" id="UP000076871"/>
    </source>
</evidence>
<keyword evidence="3" id="KW-0862">Zinc</keyword>
<keyword evidence="2 4" id="KW-0863">Zinc-finger</keyword>
<dbReference type="OrthoDB" id="4851849at2759"/>
<dbReference type="InParanoid" id="A0A165DTT5"/>
<dbReference type="Pfam" id="PF01753">
    <property type="entry name" value="zf-MYND"/>
    <property type="match status" value="1"/>
</dbReference>
<dbReference type="STRING" id="1314785.A0A165DTT5"/>
<evidence type="ECO:0000256" key="4">
    <source>
        <dbReference type="PROSITE-ProRule" id="PRU00134"/>
    </source>
</evidence>
<dbReference type="GO" id="GO:0008270">
    <property type="term" value="F:zinc ion binding"/>
    <property type="evidence" value="ECO:0007669"/>
    <property type="project" value="UniProtKB-KW"/>
</dbReference>
<evidence type="ECO:0000256" key="2">
    <source>
        <dbReference type="ARBA" id="ARBA00022771"/>
    </source>
</evidence>
<feature type="compositionally biased region" description="Basic and acidic residues" evidence="5">
    <location>
        <begin position="399"/>
        <end position="431"/>
    </location>
</feature>
<accession>A0A165DTT5</accession>
<reference evidence="7 8" key="1">
    <citation type="journal article" date="2016" name="Mol. Biol. Evol.">
        <title>Comparative Genomics of Early-Diverging Mushroom-Forming Fungi Provides Insights into the Origins of Lignocellulose Decay Capabilities.</title>
        <authorList>
            <person name="Nagy L.G."/>
            <person name="Riley R."/>
            <person name="Tritt A."/>
            <person name="Adam C."/>
            <person name="Daum C."/>
            <person name="Floudas D."/>
            <person name="Sun H."/>
            <person name="Yadav J.S."/>
            <person name="Pangilinan J."/>
            <person name="Larsson K.H."/>
            <person name="Matsuura K."/>
            <person name="Barry K."/>
            <person name="Labutti K."/>
            <person name="Kuo R."/>
            <person name="Ohm R.A."/>
            <person name="Bhattacharya S.S."/>
            <person name="Shirouzu T."/>
            <person name="Yoshinaga Y."/>
            <person name="Martin F.M."/>
            <person name="Grigoriev I.V."/>
            <person name="Hibbett D.S."/>
        </authorList>
    </citation>
    <scope>NUCLEOTIDE SEQUENCE [LARGE SCALE GENOMIC DNA]</scope>
    <source>
        <strain evidence="7 8">93-53</strain>
    </source>
</reference>
<feature type="region of interest" description="Disordered" evidence="5">
    <location>
        <begin position="399"/>
        <end position="433"/>
    </location>
</feature>
<keyword evidence="8" id="KW-1185">Reference proteome</keyword>
<evidence type="ECO:0000313" key="7">
    <source>
        <dbReference type="EMBL" id="KZT05622.1"/>
    </source>
</evidence>
<protein>
    <recommendedName>
        <fullName evidence="6">MYND-type domain-containing protein</fullName>
    </recommendedName>
</protein>
<evidence type="ECO:0000256" key="1">
    <source>
        <dbReference type="ARBA" id="ARBA00022723"/>
    </source>
</evidence>
<name>A0A165DTT5_9APHY</name>
<proteinExistence type="predicted"/>
<dbReference type="EMBL" id="KV427629">
    <property type="protein sequence ID" value="KZT05622.1"/>
    <property type="molecule type" value="Genomic_DNA"/>
</dbReference>
<dbReference type="Proteomes" id="UP000076871">
    <property type="component" value="Unassembled WGS sequence"/>
</dbReference>
<dbReference type="RefSeq" id="XP_040763362.1">
    <property type="nucleotide sequence ID" value="XM_040901629.1"/>
</dbReference>
<evidence type="ECO:0000256" key="5">
    <source>
        <dbReference type="SAM" id="MobiDB-lite"/>
    </source>
</evidence>
<keyword evidence="1" id="KW-0479">Metal-binding</keyword>
<dbReference type="InterPro" id="IPR002893">
    <property type="entry name" value="Znf_MYND"/>
</dbReference>
<dbReference type="SUPFAM" id="SSF144232">
    <property type="entry name" value="HIT/MYND zinc finger-like"/>
    <property type="match status" value="1"/>
</dbReference>
<evidence type="ECO:0000259" key="6">
    <source>
        <dbReference type="PROSITE" id="PS50865"/>
    </source>
</evidence>
<dbReference type="GeneID" id="63818661"/>
<feature type="domain" description="MYND-type" evidence="6">
    <location>
        <begin position="5"/>
        <end position="43"/>
    </location>
</feature>
<gene>
    <name evidence="7" type="ORF">LAESUDRAFT_223155</name>
</gene>
<sequence length="720" mass="81605">MSHPCARCGNSTTLTCSACKAPTALYCSKDCQKKHWKEHSTDCKISQVIGTGPAQDVTLTPSRSLATAHKLGRAVYDNEVPEDVQTRVDYGFSRALVPANESMLIGLYTGLIKMLGISAKTIHEWRLNGILIQKIRATFEQLPLGHRGGYYPWFLENQWILDPTLSRRSVEEEIWLHAKRYANLPANLPKADMLRIVSKWPKNKRYCYQMSAMVISGFRPKPSQDLWILFGLCACPDEWSEKWLGMTYRMLSLIARPESIMHCSFSELCDAYNSSDLLSLFQRHGLKGNVSNIPHLQEVLEGSPTSFKSVWYLKQFAVSECDTVPLQQQASADYGFTNCVTNGKPDAEKKEMLRKVYREAFLKKKADPLELHEAAIKGKIFEFVSELVAIREDQQDSLKEMMKRAAPEQPQENKRSGNYNRSKENPRRPDPTVDELLLRAKGYAGLPDSVTRTEMTEILSTWPKNTVHCYLMAASILWNLHFSPSQDQWVMFGFCACPDEESEGELGDLYRSLIDSSRAHPGQRSQCSFKELCDAFNFSDLFALFERHGLKNVADRIPNLANVLEGSPTSFKTVWHLKQFAVSDRGSVQMSNAVAWDYGFVNCVKNRKKGTKPPDSELVQEAYGDFFSRTQRRGSASSRGVIPNMMSLSRVDADAVEMLRKVYQDVFLKAKADPMKLHEAAMQGRIFDFVSGIVEIRADQKQELKELMVNVYPLRDPDAA</sequence>
<dbReference type="AlphaFoldDB" id="A0A165DTT5"/>
<evidence type="ECO:0000256" key="3">
    <source>
        <dbReference type="ARBA" id="ARBA00022833"/>
    </source>
</evidence>